<protein>
    <submittedName>
        <fullName evidence="2">Uncharacterized protein</fullName>
    </submittedName>
</protein>
<sequence length="403" mass="41504">MDHSTSPPPLIPDQTPFTDSSSTFPTPAIIDTDIVEAALTIPSPSEHEHDDDDEGTSPYRSETLTSADIKCDPILSSLAKQQGHLTPTSRQGAGFKAKPAPASTRAEGLGPRMTKAAALRQGLDWEASKAARSPGVPAATGIATETTVTGFLNTPGHKRQGLDLGKNITSLASPTIAPRPTRASQLRAGQGVTPSPVKRDFEAIAKANKARMAEETAMRRRSIALPASLSAPSIAPRANKTSLLRTGTPLKGPLTSTPDRQHTALKATTVSNVDLSKDKESAADKDKEAKLARRASVAGVKSLGAPSIAPRMNRTAMLRAPPGTSAGSSNPAPPACSAPSVASPRKDRPPHTVSAPSTKSTPSVLSTGNKPAPAPAPAPGSGPRPTKASLLRAGLGAKAKVKV</sequence>
<gene>
    <name evidence="2" type="ORF">EHS25_008680</name>
</gene>
<feature type="region of interest" description="Disordered" evidence="1">
    <location>
        <begin position="172"/>
        <end position="197"/>
    </location>
</feature>
<feature type="region of interest" description="Disordered" evidence="1">
    <location>
        <begin position="318"/>
        <end position="403"/>
    </location>
</feature>
<keyword evidence="3" id="KW-1185">Reference proteome</keyword>
<feature type="region of interest" description="Disordered" evidence="1">
    <location>
        <begin position="236"/>
        <end position="297"/>
    </location>
</feature>
<dbReference type="EMBL" id="RSCD01000006">
    <property type="protein sequence ID" value="RSH92265.1"/>
    <property type="molecule type" value="Genomic_DNA"/>
</dbReference>
<dbReference type="STRING" id="1890683.A0A427YME4"/>
<comment type="caution">
    <text evidence="2">The sequence shown here is derived from an EMBL/GenBank/DDBJ whole genome shotgun (WGS) entry which is preliminary data.</text>
</comment>
<dbReference type="OrthoDB" id="2162449at2759"/>
<feature type="compositionally biased region" description="Polar residues" evidence="1">
    <location>
        <begin position="354"/>
        <end position="369"/>
    </location>
</feature>
<evidence type="ECO:0000313" key="3">
    <source>
        <dbReference type="Proteomes" id="UP000279259"/>
    </source>
</evidence>
<evidence type="ECO:0000313" key="2">
    <source>
        <dbReference type="EMBL" id="RSH92265.1"/>
    </source>
</evidence>
<feature type="compositionally biased region" description="Basic and acidic residues" evidence="1">
    <location>
        <begin position="275"/>
        <end position="291"/>
    </location>
</feature>
<reference evidence="2 3" key="1">
    <citation type="submission" date="2018-11" db="EMBL/GenBank/DDBJ databases">
        <title>Genome sequence of Saitozyma podzolica DSM 27192.</title>
        <authorList>
            <person name="Aliyu H."/>
            <person name="Gorte O."/>
            <person name="Ochsenreither K."/>
        </authorList>
    </citation>
    <scope>NUCLEOTIDE SEQUENCE [LARGE SCALE GENOMIC DNA]</scope>
    <source>
        <strain evidence="2 3">DSM 27192</strain>
    </source>
</reference>
<feature type="compositionally biased region" description="Pro residues" evidence="1">
    <location>
        <begin position="1"/>
        <end position="11"/>
    </location>
</feature>
<feature type="compositionally biased region" description="Low complexity" evidence="1">
    <location>
        <begin position="12"/>
        <end position="27"/>
    </location>
</feature>
<proteinExistence type="predicted"/>
<accession>A0A427YME4</accession>
<feature type="compositionally biased region" description="Low complexity" evidence="1">
    <location>
        <begin position="320"/>
        <end position="330"/>
    </location>
</feature>
<feature type="compositionally biased region" description="Polar residues" evidence="1">
    <location>
        <begin position="78"/>
        <end position="91"/>
    </location>
</feature>
<feature type="compositionally biased region" description="Pro residues" evidence="1">
    <location>
        <begin position="372"/>
        <end position="382"/>
    </location>
</feature>
<feature type="region of interest" description="Disordered" evidence="1">
    <location>
        <begin position="1"/>
        <end position="113"/>
    </location>
</feature>
<evidence type="ECO:0000256" key="1">
    <source>
        <dbReference type="SAM" id="MobiDB-lite"/>
    </source>
</evidence>
<dbReference type="AlphaFoldDB" id="A0A427YME4"/>
<organism evidence="2 3">
    <name type="scientific">Saitozyma podzolica</name>
    <dbReference type="NCBI Taxonomy" id="1890683"/>
    <lineage>
        <taxon>Eukaryota</taxon>
        <taxon>Fungi</taxon>
        <taxon>Dikarya</taxon>
        <taxon>Basidiomycota</taxon>
        <taxon>Agaricomycotina</taxon>
        <taxon>Tremellomycetes</taxon>
        <taxon>Tremellales</taxon>
        <taxon>Trimorphomycetaceae</taxon>
        <taxon>Saitozyma</taxon>
    </lineage>
</organism>
<name>A0A427YME4_9TREE</name>
<dbReference type="Proteomes" id="UP000279259">
    <property type="component" value="Unassembled WGS sequence"/>
</dbReference>